<dbReference type="InterPro" id="IPR010203">
    <property type="entry name" value="RraA"/>
</dbReference>
<dbReference type="Pfam" id="PF03737">
    <property type="entry name" value="RraA-like"/>
    <property type="match status" value="1"/>
</dbReference>
<gene>
    <name evidence="9" type="ORF">GCM10008959_11300</name>
</gene>
<keyword evidence="4 8" id="KW-0479">Metal-binding</keyword>
<dbReference type="EC" id="4.1.3.17" evidence="8"/>
<comment type="cofactor">
    <cofactor evidence="8">
        <name>a divalent metal cation</name>
        <dbReference type="ChEBI" id="CHEBI:60240"/>
    </cofactor>
</comment>
<dbReference type="RefSeq" id="WP_189064023.1">
    <property type="nucleotide sequence ID" value="NZ_BMQM01000005.1"/>
</dbReference>
<comment type="catalytic activity">
    <reaction evidence="1 8">
        <text>4-hydroxy-4-methyl-2-oxoglutarate = 2 pyruvate</text>
        <dbReference type="Rhea" id="RHEA:22748"/>
        <dbReference type="ChEBI" id="CHEBI:15361"/>
        <dbReference type="ChEBI" id="CHEBI:58276"/>
        <dbReference type="EC" id="4.1.3.17"/>
    </reaction>
</comment>
<comment type="caution">
    <text evidence="9">The sequence shown here is derived from an EMBL/GenBank/DDBJ whole genome shotgun (WGS) entry which is preliminary data.</text>
</comment>
<evidence type="ECO:0000313" key="9">
    <source>
        <dbReference type="EMBL" id="GGR51746.1"/>
    </source>
</evidence>
<dbReference type="Proteomes" id="UP000634308">
    <property type="component" value="Unassembled WGS sequence"/>
</dbReference>
<dbReference type="CDD" id="cd16841">
    <property type="entry name" value="RraA_family"/>
    <property type="match status" value="1"/>
</dbReference>
<dbReference type="PANTHER" id="PTHR33254">
    <property type="entry name" value="4-HYDROXY-4-METHYL-2-OXOGLUTARATE ALDOLASE 3-RELATED"/>
    <property type="match status" value="1"/>
</dbReference>
<evidence type="ECO:0000256" key="8">
    <source>
        <dbReference type="RuleBase" id="RU004338"/>
    </source>
</evidence>
<dbReference type="NCBIfam" id="TIGR01935">
    <property type="entry name" value="NOT-MenG"/>
    <property type="match status" value="1"/>
</dbReference>
<evidence type="ECO:0000256" key="6">
    <source>
        <dbReference type="ARBA" id="ARBA00025046"/>
    </source>
</evidence>
<dbReference type="PANTHER" id="PTHR33254:SF4">
    <property type="entry name" value="4-HYDROXY-4-METHYL-2-OXOGLUTARATE ALDOLASE 3-RELATED"/>
    <property type="match status" value="1"/>
</dbReference>
<evidence type="ECO:0000256" key="4">
    <source>
        <dbReference type="ARBA" id="ARBA00022723"/>
    </source>
</evidence>
<keyword evidence="5 8" id="KW-0456">Lyase</keyword>
<name>A0ABQ2RRT9_9DEIO</name>
<evidence type="ECO:0000256" key="5">
    <source>
        <dbReference type="ARBA" id="ARBA00023239"/>
    </source>
</evidence>
<dbReference type="SUPFAM" id="SSF89562">
    <property type="entry name" value="RraA-like"/>
    <property type="match status" value="1"/>
</dbReference>
<sequence>MTHTPELTPTDLPLADLPTTDLSDLYPDAPVFAPVFREFGGRPRFTGRAVTLRVHENNPLVRELLGTPGEGRVLVVDGGGSLNCALLGGQLGELAEQGGWAGVIVNGCVRDTAELQGLNVGIRALAVHPRRSGKVAAGERDVPVTFAGVTVNPGDLISADEDGILILPPHAHDPA</sequence>
<dbReference type="InterPro" id="IPR036704">
    <property type="entry name" value="RraA/RraA-like_sf"/>
</dbReference>
<dbReference type="EMBL" id="BMQM01000005">
    <property type="protein sequence ID" value="GGR51746.1"/>
    <property type="molecule type" value="Genomic_DNA"/>
</dbReference>
<evidence type="ECO:0000256" key="7">
    <source>
        <dbReference type="ARBA" id="ARBA00047973"/>
    </source>
</evidence>
<proteinExistence type="inferred from homology"/>
<evidence type="ECO:0000256" key="2">
    <source>
        <dbReference type="ARBA" id="ARBA00008621"/>
    </source>
</evidence>
<dbReference type="Gene3D" id="3.50.30.40">
    <property type="entry name" value="Ribonuclease E inhibitor RraA/RraA-like"/>
    <property type="match status" value="1"/>
</dbReference>
<keyword evidence="10" id="KW-1185">Reference proteome</keyword>
<evidence type="ECO:0000313" key="10">
    <source>
        <dbReference type="Proteomes" id="UP000634308"/>
    </source>
</evidence>
<accession>A0ABQ2RRT9</accession>
<comment type="subunit">
    <text evidence="3 8">Homotrimer.</text>
</comment>
<comment type="function">
    <text evidence="6 8">Catalyzes the aldol cleavage of 4-hydroxy-4-methyl-2-oxoglutarate (HMG) into 2 molecules of pyruvate. Also contains a secondary oxaloacetate (OAA) decarboxylase activity due to the common pyruvate enolate transition state formed following C-C bond cleavage in the retro-aldol and decarboxylation reactions.</text>
</comment>
<dbReference type="EC" id="4.1.1.112" evidence="8"/>
<dbReference type="NCBIfam" id="NF006875">
    <property type="entry name" value="PRK09372.1"/>
    <property type="match status" value="1"/>
</dbReference>
<comment type="catalytic activity">
    <reaction evidence="7 8">
        <text>oxaloacetate + H(+) = pyruvate + CO2</text>
        <dbReference type="Rhea" id="RHEA:15641"/>
        <dbReference type="ChEBI" id="CHEBI:15361"/>
        <dbReference type="ChEBI" id="CHEBI:15378"/>
        <dbReference type="ChEBI" id="CHEBI:16452"/>
        <dbReference type="ChEBI" id="CHEBI:16526"/>
        <dbReference type="EC" id="4.1.1.112"/>
    </reaction>
</comment>
<dbReference type="InterPro" id="IPR005493">
    <property type="entry name" value="RraA/RraA-like"/>
</dbReference>
<organism evidence="9 10">
    <name type="scientific">Deinococcus seoulensis</name>
    <dbReference type="NCBI Taxonomy" id="1837379"/>
    <lineage>
        <taxon>Bacteria</taxon>
        <taxon>Thermotogati</taxon>
        <taxon>Deinococcota</taxon>
        <taxon>Deinococci</taxon>
        <taxon>Deinococcales</taxon>
        <taxon>Deinococcaceae</taxon>
        <taxon>Deinococcus</taxon>
    </lineage>
</organism>
<evidence type="ECO:0000256" key="1">
    <source>
        <dbReference type="ARBA" id="ARBA00001342"/>
    </source>
</evidence>
<protein>
    <recommendedName>
        <fullName evidence="8">4-hydroxy-4-methyl-2-oxoglutarate aldolase</fullName>
        <shortName evidence="8">HMG aldolase</shortName>
        <ecNumber evidence="8">4.1.1.112</ecNumber>
        <ecNumber evidence="8">4.1.3.17</ecNumber>
    </recommendedName>
    <alternativeName>
        <fullName evidence="8">Oxaloacetate decarboxylase</fullName>
    </alternativeName>
</protein>
<comment type="similarity">
    <text evidence="2 8">Belongs to the class II aldolase/RraA-like family.</text>
</comment>
<reference evidence="10" key="1">
    <citation type="journal article" date="2019" name="Int. J. Syst. Evol. Microbiol.">
        <title>The Global Catalogue of Microorganisms (GCM) 10K type strain sequencing project: providing services to taxonomists for standard genome sequencing and annotation.</title>
        <authorList>
            <consortium name="The Broad Institute Genomics Platform"/>
            <consortium name="The Broad Institute Genome Sequencing Center for Infectious Disease"/>
            <person name="Wu L."/>
            <person name="Ma J."/>
        </authorList>
    </citation>
    <scope>NUCLEOTIDE SEQUENCE [LARGE SCALE GENOMIC DNA]</scope>
    <source>
        <strain evidence="10">JCM 31404</strain>
    </source>
</reference>
<evidence type="ECO:0000256" key="3">
    <source>
        <dbReference type="ARBA" id="ARBA00011233"/>
    </source>
</evidence>